<dbReference type="InterPro" id="IPR001851">
    <property type="entry name" value="ABC_transp_permease"/>
</dbReference>
<feature type="transmembrane region" description="Helical" evidence="9">
    <location>
        <begin position="30"/>
        <end position="47"/>
    </location>
</feature>
<evidence type="ECO:0000256" key="7">
    <source>
        <dbReference type="ARBA" id="ARBA00023136"/>
    </source>
</evidence>
<keyword evidence="11" id="KW-1185">Reference proteome</keyword>
<evidence type="ECO:0000256" key="8">
    <source>
        <dbReference type="ARBA" id="ARBA00037998"/>
    </source>
</evidence>
<evidence type="ECO:0000256" key="2">
    <source>
        <dbReference type="ARBA" id="ARBA00022448"/>
    </source>
</evidence>
<keyword evidence="7 9" id="KW-0472">Membrane</keyword>
<feature type="transmembrane region" description="Helical" evidence="9">
    <location>
        <begin position="53"/>
        <end position="73"/>
    </location>
</feature>
<keyword evidence="2" id="KW-0813">Transport</keyword>
<feature type="transmembrane region" description="Helical" evidence="9">
    <location>
        <begin position="256"/>
        <end position="276"/>
    </location>
</feature>
<feature type="transmembrane region" description="Helical" evidence="9">
    <location>
        <begin position="208"/>
        <end position="226"/>
    </location>
</feature>
<gene>
    <name evidence="10" type="ORF">GCM10023350_28700</name>
</gene>
<feature type="transmembrane region" description="Helical" evidence="9">
    <location>
        <begin position="233"/>
        <end position="250"/>
    </location>
</feature>
<reference evidence="11" key="1">
    <citation type="journal article" date="2019" name="Int. J. Syst. Evol. Microbiol.">
        <title>The Global Catalogue of Microorganisms (GCM) 10K type strain sequencing project: providing services to taxonomists for standard genome sequencing and annotation.</title>
        <authorList>
            <consortium name="The Broad Institute Genomics Platform"/>
            <consortium name="The Broad Institute Genome Sequencing Center for Infectious Disease"/>
            <person name="Wu L."/>
            <person name="Ma J."/>
        </authorList>
    </citation>
    <scope>NUCLEOTIDE SEQUENCE [LARGE SCALE GENOMIC DNA]</scope>
    <source>
        <strain evidence="11">JCM 18532</strain>
    </source>
</reference>
<evidence type="ECO:0000256" key="6">
    <source>
        <dbReference type="ARBA" id="ARBA00022989"/>
    </source>
</evidence>
<feature type="transmembrane region" description="Helical" evidence="9">
    <location>
        <begin position="80"/>
        <end position="99"/>
    </location>
</feature>
<protein>
    <submittedName>
        <fullName evidence="10">Branched-chain amino acid ABC transporter permease</fullName>
    </submittedName>
</protein>
<keyword evidence="6 9" id="KW-1133">Transmembrane helix</keyword>
<comment type="subcellular location">
    <subcellularLocation>
        <location evidence="1">Cell membrane</location>
        <topology evidence="1">Multi-pass membrane protein</topology>
    </subcellularLocation>
</comment>
<evidence type="ECO:0000256" key="3">
    <source>
        <dbReference type="ARBA" id="ARBA00022475"/>
    </source>
</evidence>
<dbReference type="Pfam" id="PF02653">
    <property type="entry name" value="BPD_transp_2"/>
    <property type="match status" value="1"/>
</dbReference>
<keyword evidence="4 9" id="KW-0812">Transmembrane</keyword>
<comment type="caution">
    <text evidence="10">The sequence shown here is derived from an EMBL/GenBank/DDBJ whole genome shotgun (WGS) entry which is preliminary data.</text>
</comment>
<sequence length="284" mass="29126">MTLLLNAISEAAVLAPLAVGLSVIYRMSGVINFAAGAVAITAAYTSVELGNGPVGVIVALLVGALLGVLMYATTILPGKLLGAPHVAMTLATFGFAVVLEAVGHRVFGGVSTAADPWLQGSVEVLGTTLTYQRLVVISIGVVISVVVILLFDRTMIGRTMEACAANEPLARLYGTSAGRYHLLAWAIGGFCSAATGVLQVAIAGVSVALSMHLLLLALVAAVVGGIRGLRSTALGVLLVAALGALVARYLTTEFILTPIFVLLLVALYLRPQGVFISSTTSERV</sequence>
<comment type="similarity">
    <text evidence="8">Belongs to the binding-protein-dependent transport system permease family. LivHM subfamily.</text>
</comment>
<evidence type="ECO:0000256" key="5">
    <source>
        <dbReference type="ARBA" id="ARBA00022970"/>
    </source>
</evidence>
<dbReference type="RefSeq" id="WP_345527487.1">
    <property type="nucleotide sequence ID" value="NZ_BAABKN010000015.1"/>
</dbReference>
<organism evidence="10 11">
    <name type="scientific">Nocardioides endophyticus</name>
    <dbReference type="NCBI Taxonomy" id="1353775"/>
    <lineage>
        <taxon>Bacteria</taxon>
        <taxon>Bacillati</taxon>
        <taxon>Actinomycetota</taxon>
        <taxon>Actinomycetes</taxon>
        <taxon>Propionibacteriales</taxon>
        <taxon>Nocardioidaceae</taxon>
        <taxon>Nocardioides</taxon>
    </lineage>
</organism>
<accession>A0ABP8Z0J8</accession>
<evidence type="ECO:0000256" key="9">
    <source>
        <dbReference type="SAM" id="Phobius"/>
    </source>
</evidence>
<dbReference type="PANTHER" id="PTHR11795">
    <property type="entry name" value="BRANCHED-CHAIN AMINO ACID TRANSPORT SYSTEM PERMEASE PROTEIN LIVH"/>
    <property type="match status" value="1"/>
</dbReference>
<name>A0ABP8Z0J8_9ACTN</name>
<evidence type="ECO:0000256" key="4">
    <source>
        <dbReference type="ARBA" id="ARBA00022692"/>
    </source>
</evidence>
<proteinExistence type="inferred from homology"/>
<feature type="transmembrane region" description="Helical" evidence="9">
    <location>
        <begin position="182"/>
        <end position="202"/>
    </location>
</feature>
<keyword evidence="5" id="KW-0029">Amino-acid transport</keyword>
<feature type="transmembrane region" description="Helical" evidence="9">
    <location>
        <begin position="131"/>
        <end position="151"/>
    </location>
</feature>
<dbReference type="PANTHER" id="PTHR11795:SF450">
    <property type="entry name" value="ABC TRANSPORTER PERMEASE PROTEIN"/>
    <property type="match status" value="1"/>
</dbReference>
<dbReference type="InterPro" id="IPR052157">
    <property type="entry name" value="BCAA_transport_permease"/>
</dbReference>
<dbReference type="CDD" id="cd06582">
    <property type="entry name" value="TM_PBP1_LivH_like"/>
    <property type="match status" value="1"/>
</dbReference>
<evidence type="ECO:0000313" key="11">
    <source>
        <dbReference type="Proteomes" id="UP001499882"/>
    </source>
</evidence>
<evidence type="ECO:0000256" key="1">
    <source>
        <dbReference type="ARBA" id="ARBA00004651"/>
    </source>
</evidence>
<dbReference type="Proteomes" id="UP001499882">
    <property type="component" value="Unassembled WGS sequence"/>
</dbReference>
<keyword evidence="3" id="KW-1003">Cell membrane</keyword>
<dbReference type="EMBL" id="BAABKN010000015">
    <property type="protein sequence ID" value="GAA4742203.1"/>
    <property type="molecule type" value="Genomic_DNA"/>
</dbReference>
<evidence type="ECO:0000313" key="10">
    <source>
        <dbReference type="EMBL" id="GAA4742203.1"/>
    </source>
</evidence>